<dbReference type="AlphaFoldDB" id="A0A089IXG3"/>
<name>A0A089IXG3_PAEDU</name>
<dbReference type="Proteomes" id="UP000029409">
    <property type="component" value="Chromosome"/>
</dbReference>
<organism evidence="1 2">
    <name type="scientific">Paenibacillus durus</name>
    <name type="common">Paenibacillus azotofixans</name>
    <dbReference type="NCBI Taxonomy" id="44251"/>
    <lineage>
        <taxon>Bacteria</taxon>
        <taxon>Bacillati</taxon>
        <taxon>Bacillota</taxon>
        <taxon>Bacilli</taxon>
        <taxon>Bacillales</taxon>
        <taxon>Paenibacillaceae</taxon>
        <taxon>Paenibacillus</taxon>
    </lineage>
</organism>
<evidence type="ECO:0000313" key="2">
    <source>
        <dbReference type="Proteomes" id="UP000029409"/>
    </source>
</evidence>
<evidence type="ECO:0000313" key="1">
    <source>
        <dbReference type="EMBL" id="AIQ13649.1"/>
    </source>
</evidence>
<protein>
    <submittedName>
        <fullName evidence="1">Uncharacterized protein</fullName>
    </submittedName>
</protein>
<dbReference type="EMBL" id="CP009288">
    <property type="protein sequence ID" value="AIQ13649.1"/>
    <property type="molecule type" value="Genomic_DNA"/>
</dbReference>
<sequence>MPRKKAASERLNYYLRKLGEYGARLEADRNYDEWGWRRYRLNAYRNRVYKLLNCERMRELRAKYGRGNRQ</sequence>
<accession>A0A089IXG3</accession>
<keyword evidence="2" id="KW-1185">Reference proteome</keyword>
<proteinExistence type="predicted"/>
<gene>
    <name evidence="1" type="ORF">PDUR_18305</name>
</gene>
<dbReference type="KEGG" id="pdu:PDUR_18305"/>
<reference evidence="1 2" key="1">
    <citation type="submission" date="2014-08" db="EMBL/GenBank/DDBJ databases">
        <title>Comparative genomics of the Paenibacillus odorifer group.</title>
        <authorList>
            <person name="den Bakker H.C."/>
            <person name="Tsai Y.-C."/>
            <person name="Martin N."/>
            <person name="Korlach J."/>
            <person name="Wiedmann M."/>
        </authorList>
    </citation>
    <scope>NUCLEOTIDE SEQUENCE [LARGE SCALE GENOMIC DNA]</scope>
    <source>
        <strain evidence="1 2">DSM 1735</strain>
    </source>
</reference>